<dbReference type="EMBL" id="CP009381">
    <property type="protein sequence ID" value="AIN96413.1"/>
    <property type="molecule type" value="Genomic_DNA"/>
</dbReference>
<feature type="region of interest" description="Disordered" evidence="1">
    <location>
        <begin position="99"/>
        <end position="118"/>
    </location>
</feature>
<dbReference type="KEGG" id="lpan:LPMP_120860"/>
<dbReference type="VEuPathDB" id="TriTrypDB:LPMP_120860"/>
<evidence type="ECO:0000313" key="3">
    <source>
        <dbReference type="Proteomes" id="UP000063063"/>
    </source>
</evidence>
<proteinExistence type="predicted"/>
<dbReference type="OrthoDB" id="422005at2759"/>
<dbReference type="InterPro" id="IPR012340">
    <property type="entry name" value="NA-bd_OB-fold"/>
</dbReference>
<sequence>MPPKLTSKNIFDVVFDQLPADAFIDTGPASLKEELILEASGMLGSSGKGPGNQRSAQRGGSNVVSSGSDGGGTTSYRRHLLPSAFVAATAAVVRSKARSVPAVPEDSPAAAVEQRKDLQDSDVLDAEELEGSTAAPLSAQAPPPDYAAASASSTVVSSEGVFRRVDDEVADLRADRFAVRRRGGPDAPKRCDGGRNATATEGGLDMQMDAEDEAVREATKYAGCVAEMQAAKEASAEQQLLCSWQPIGGGGPLVTLDARLASSKASAGIGPSFSAVGRGTELSVSCDAAAEGVATPKAMGATTESSLATPTAELVAVGVSSAAVSGAASARAEGQIGDRTLLSYTSGGSQTGSAVRTGVSGCQSASTAGDPLLQQPFGFAGAPQKGGTFTAAEQLILMPPGLDRVYTGTCVMYRHPKNFGFISPDLGGPDVFFITDSIALSFTRLALRAFYLRNGLPVPPLVAAAYRVGPAKANSIASGEDGAPTNGTTTSVVNAGTASDANGSVPAPVSSVSPGLTGMAGGISAAGDGQTRVTGTALGEEGVLGSTPVLATRAGDTGDRVLIPPTTGEELAWAEAAASLLTSATAQLLQHQVNQGIGGGLRVGDRLSFVVSRNHAARGGNGRLLRAEFLRGVPAAQLAMAVEQSWFHPLFPGAVGRKTSTPYRASLRPPPPPPSSSTAGGGGAGDEAGMSATAYPLAPFTSATSTLTRYTGCVRTYDAEEQRGYIRCDELSGSGGGNTPDVIFYPHSVLWDLTRCPPLKRQVKECMRLAYSVCGTERNGKYIATLITTPSGAPFCEDNMTFAENVLPFFAAETGGAGWRRGRGEDGNSVGGGRSAMGMDSGAGASAEGIAGDRKRVKAAEDDMLLLYAEDDYPYM</sequence>
<feature type="compositionally biased region" description="Basic and acidic residues" evidence="1">
    <location>
        <begin position="181"/>
        <end position="193"/>
    </location>
</feature>
<gene>
    <name evidence="2" type="ORF">LPMP_120860</name>
</gene>
<name>A0A088RKE6_LEIPA</name>
<dbReference type="SUPFAM" id="SSF50249">
    <property type="entry name" value="Nucleic acid-binding proteins"/>
    <property type="match status" value="1"/>
</dbReference>
<evidence type="ECO:0000256" key="1">
    <source>
        <dbReference type="SAM" id="MobiDB-lite"/>
    </source>
</evidence>
<keyword evidence="3" id="KW-1185">Reference proteome</keyword>
<feature type="region of interest" description="Disordered" evidence="1">
    <location>
        <begin position="181"/>
        <end position="201"/>
    </location>
</feature>
<dbReference type="Proteomes" id="UP000063063">
    <property type="component" value="Chromosome 12"/>
</dbReference>
<dbReference type="GeneID" id="22573092"/>
<dbReference type="Gene3D" id="2.40.50.140">
    <property type="entry name" value="Nucleic acid-binding proteins"/>
    <property type="match status" value="1"/>
</dbReference>
<reference evidence="2 3" key="1">
    <citation type="journal article" date="2015" name="Sci. Rep.">
        <title>The genome of Leishmania panamensis: insights into genomics of the L. (Viannia) subgenus.</title>
        <authorList>
            <person name="Llanes A."/>
            <person name="Restrepo C.M."/>
            <person name="Vecchio G.D."/>
            <person name="Anguizola F.J."/>
            <person name="Lleonart R."/>
        </authorList>
    </citation>
    <scope>NUCLEOTIDE SEQUENCE [LARGE SCALE GENOMIC DNA]</scope>
    <source>
        <strain evidence="2 3">MHOM/PA/94/PSC-1</strain>
    </source>
</reference>
<accession>A0A088RKE6</accession>
<evidence type="ECO:0000313" key="2">
    <source>
        <dbReference type="EMBL" id="AIN96413.1"/>
    </source>
</evidence>
<feature type="region of interest" description="Disordered" evidence="1">
    <location>
        <begin position="820"/>
        <end position="843"/>
    </location>
</feature>
<dbReference type="eggNOG" id="ENOG502S256">
    <property type="taxonomic scope" value="Eukaryota"/>
</dbReference>
<feature type="region of interest" description="Disordered" evidence="1">
    <location>
        <begin position="42"/>
        <end position="75"/>
    </location>
</feature>
<dbReference type="AlphaFoldDB" id="A0A088RKE6"/>
<dbReference type="RefSeq" id="XP_010697066.1">
    <property type="nucleotide sequence ID" value="XM_010698764.1"/>
</dbReference>
<protein>
    <submittedName>
        <fullName evidence="2">Uncharacterized protein</fullName>
    </submittedName>
</protein>
<dbReference type="VEuPathDB" id="TriTrypDB:LPAL13_120013400"/>
<feature type="region of interest" description="Disordered" evidence="1">
    <location>
        <begin position="661"/>
        <end position="688"/>
    </location>
</feature>
<organism evidence="2 3">
    <name type="scientific">Leishmania panamensis</name>
    <dbReference type="NCBI Taxonomy" id="5679"/>
    <lineage>
        <taxon>Eukaryota</taxon>
        <taxon>Discoba</taxon>
        <taxon>Euglenozoa</taxon>
        <taxon>Kinetoplastea</taxon>
        <taxon>Metakinetoplastina</taxon>
        <taxon>Trypanosomatida</taxon>
        <taxon>Trypanosomatidae</taxon>
        <taxon>Leishmaniinae</taxon>
        <taxon>Leishmania</taxon>
        <taxon>Leishmania guyanensis species complex</taxon>
    </lineage>
</organism>